<evidence type="ECO:0000259" key="8">
    <source>
        <dbReference type="PROSITE" id="PS51007"/>
    </source>
</evidence>
<evidence type="ECO:0000256" key="5">
    <source>
        <dbReference type="ARBA" id="ARBA00023002"/>
    </source>
</evidence>
<dbReference type="InterPro" id="IPR009056">
    <property type="entry name" value="Cyt_c-like_dom"/>
</dbReference>
<dbReference type="Gene3D" id="1.10.760.10">
    <property type="entry name" value="Cytochrome c-like domain"/>
    <property type="match status" value="2"/>
</dbReference>
<keyword evidence="2 7" id="KW-0349">Heme</keyword>
<dbReference type="EMBL" id="JAJATW010000001">
    <property type="protein sequence ID" value="MCB5160518.1"/>
    <property type="molecule type" value="Genomic_DNA"/>
</dbReference>
<reference evidence="9" key="1">
    <citation type="submission" date="2021-10" db="EMBL/GenBank/DDBJ databases">
        <title>Marinomonas pontica sp. nov., isolated from the Black Sea.</title>
        <authorList>
            <person name="Zhao L.-H."/>
            <person name="Xue J.-H."/>
        </authorList>
    </citation>
    <scope>NUCLEOTIDE SEQUENCE</scope>
    <source>
        <strain evidence="9">E8</strain>
    </source>
</reference>
<evidence type="ECO:0000256" key="3">
    <source>
        <dbReference type="ARBA" id="ARBA00022723"/>
    </source>
</evidence>
<keyword evidence="6 7" id="KW-0408">Iron</keyword>
<dbReference type="GO" id="GO:0046872">
    <property type="term" value="F:metal ion binding"/>
    <property type="evidence" value="ECO:0007669"/>
    <property type="project" value="UniProtKB-KW"/>
</dbReference>
<feature type="domain" description="Cytochrome c" evidence="8">
    <location>
        <begin position="224"/>
        <end position="385"/>
    </location>
</feature>
<dbReference type="PROSITE" id="PS51257">
    <property type="entry name" value="PROKAR_LIPOPROTEIN"/>
    <property type="match status" value="1"/>
</dbReference>
<dbReference type="GO" id="GO:0030313">
    <property type="term" value="C:cell envelope"/>
    <property type="evidence" value="ECO:0007669"/>
    <property type="project" value="UniProtKB-SubCell"/>
</dbReference>
<dbReference type="GO" id="GO:0004130">
    <property type="term" value="F:cytochrome-c peroxidase activity"/>
    <property type="evidence" value="ECO:0007669"/>
    <property type="project" value="TreeGrafter"/>
</dbReference>
<dbReference type="AlphaFoldDB" id="A0A9X1IJM3"/>
<dbReference type="PANTHER" id="PTHR30600:SF10">
    <property type="entry name" value="BLL6722 PROTEIN"/>
    <property type="match status" value="1"/>
</dbReference>
<dbReference type="PROSITE" id="PS51007">
    <property type="entry name" value="CYTC"/>
    <property type="match status" value="2"/>
</dbReference>
<keyword evidence="3 7" id="KW-0479">Metal-binding</keyword>
<organism evidence="9 10">
    <name type="scientific">Marinomonas algarum</name>
    <dbReference type="NCBI Taxonomy" id="2883105"/>
    <lineage>
        <taxon>Bacteria</taxon>
        <taxon>Pseudomonadati</taxon>
        <taxon>Pseudomonadota</taxon>
        <taxon>Gammaproteobacteria</taxon>
        <taxon>Oceanospirillales</taxon>
        <taxon>Oceanospirillaceae</taxon>
        <taxon>Marinomonas</taxon>
    </lineage>
</organism>
<evidence type="ECO:0000313" key="9">
    <source>
        <dbReference type="EMBL" id="MCB5160518.1"/>
    </source>
</evidence>
<keyword evidence="4" id="KW-0732">Signal</keyword>
<dbReference type="InterPro" id="IPR004852">
    <property type="entry name" value="Di-haem_cyt_c_peroxidsae"/>
</dbReference>
<keyword evidence="5" id="KW-0560">Oxidoreductase</keyword>
<gene>
    <name evidence="9" type="ORF">LG368_01240</name>
</gene>
<comment type="caution">
    <text evidence="9">The sequence shown here is derived from an EMBL/GenBank/DDBJ whole genome shotgun (WGS) entry which is preliminary data.</text>
</comment>
<proteinExistence type="predicted"/>
<comment type="subcellular location">
    <subcellularLocation>
        <location evidence="1">Cell envelope</location>
    </subcellularLocation>
</comment>
<sequence length="395" mass="43646">MLRMTVVSAVAAFLLTACSEPKEVVVQPKTKSPGQSNELPVPSSDPKALLGAQLFFDESLSKEGNQSCATCHDIAHGLADSREETLYGAVSLGSDLHSIGTRNTPTASYAAFSPAFHKMSNGEYRGGQFHDGRASSLAEQAEGPFVNPVEMALPNSDNVVARVKKNTRYKDLFDELYGDGILNDPIKGYAAITDSIATFEKTAMFMPFDSKYDRALRGEVKLTPEEELGKVLFFSQQFTNCNACHQLNTSPFHPQETFTNFEYRNIGVPANPILAAQEGYKADLGLLENPEVSDPKQAGKFKVPTLRNVAVTGPYMHNGVFQDLRTVVLFYDKYNNPQRTINPETGEEWGEPEVAENIDFENLNMGPALKEERVDAIVAFLKTLTDQRYEHLLED</sequence>
<evidence type="ECO:0000256" key="1">
    <source>
        <dbReference type="ARBA" id="ARBA00004196"/>
    </source>
</evidence>
<dbReference type="PANTHER" id="PTHR30600">
    <property type="entry name" value="CYTOCHROME C PEROXIDASE-RELATED"/>
    <property type="match status" value="1"/>
</dbReference>
<evidence type="ECO:0000256" key="2">
    <source>
        <dbReference type="ARBA" id="ARBA00022617"/>
    </source>
</evidence>
<accession>A0A9X1IJM3</accession>
<dbReference type="InterPro" id="IPR051395">
    <property type="entry name" value="Cytochrome_c_Peroxidase/MauG"/>
</dbReference>
<name>A0A9X1IJM3_9GAMM</name>
<evidence type="ECO:0000256" key="6">
    <source>
        <dbReference type="ARBA" id="ARBA00023004"/>
    </source>
</evidence>
<evidence type="ECO:0000256" key="4">
    <source>
        <dbReference type="ARBA" id="ARBA00022729"/>
    </source>
</evidence>
<dbReference type="GO" id="GO:0020037">
    <property type="term" value="F:heme binding"/>
    <property type="evidence" value="ECO:0007669"/>
    <property type="project" value="InterPro"/>
</dbReference>
<dbReference type="GO" id="GO:0009055">
    <property type="term" value="F:electron transfer activity"/>
    <property type="evidence" value="ECO:0007669"/>
    <property type="project" value="InterPro"/>
</dbReference>
<dbReference type="RefSeq" id="WP_226752897.1">
    <property type="nucleotide sequence ID" value="NZ_JAJATW010000001.1"/>
</dbReference>
<dbReference type="SUPFAM" id="SSF46626">
    <property type="entry name" value="Cytochrome c"/>
    <property type="match status" value="2"/>
</dbReference>
<protein>
    <submittedName>
        <fullName evidence="9">C-type cytochrome</fullName>
    </submittedName>
</protein>
<evidence type="ECO:0000313" key="10">
    <source>
        <dbReference type="Proteomes" id="UP001139095"/>
    </source>
</evidence>
<feature type="domain" description="Cytochrome c" evidence="8">
    <location>
        <begin position="46"/>
        <end position="197"/>
    </location>
</feature>
<keyword evidence="10" id="KW-1185">Reference proteome</keyword>
<dbReference type="Proteomes" id="UP001139095">
    <property type="component" value="Unassembled WGS sequence"/>
</dbReference>
<dbReference type="InterPro" id="IPR036909">
    <property type="entry name" value="Cyt_c-like_dom_sf"/>
</dbReference>
<dbReference type="Pfam" id="PF03150">
    <property type="entry name" value="CCP_MauG"/>
    <property type="match status" value="1"/>
</dbReference>
<evidence type="ECO:0000256" key="7">
    <source>
        <dbReference type="PROSITE-ProRule" id="PRU00433"/>
    </source>
</evidence>